<evidence type="ECO:0000256" key="1">
    <source>
        <dbReference type="ARBA" id="ARBA00022741"/>
    </source>
</evidence>
<evidence type="ECO:0000313" key="4">
    <source>
        <dbReference type="Proteomes" id="UP001165083"/>
    </source>
</evidence>
<dbReference type="GO" id="GO:0005525">
    <property type="term" value="F:GTP binding"/>
    <property type="evidence" value="ECO:0007669"/>
    <property type="project" value="UniProtKB-KW"/>
</dbReference>
<keyword evidence="4" id="KW-1185">Reference proteome</keyword>
<gene>
    <name evidence="3" type="ORF">Plil01_000482100</name>
</gene>
<evidence type="ECO:0000313" key="3">
    <source>
        <dbReference type="EMBL" id="GMF14582.1"/>
    </source>
</evidence>
<protein>
    <submittedName>
        <fullName evidence="3">Unnamed protein product</fullName>
    </submittedName>
</protein>
<name>A0A9W6TJW3_9STRA</name>
<keyword evidence="1" id="KW-0547">Nucleotide-binding</keyword>
<dbReference type="PANTHER" id="PTHR45709:SF3">
    <property type="entry name" value="GUANINE NUCLEOTIDE-BINDING PROTEIN-LIKE 1"/>
    <property type="match status" value="1"/>
</dbReference>
<dbReference type="InterPro" id="IPR043358">
    <property type="entry name" value="GNL1-like"/>
</dbReference>
<dbReference type="Proteomes" id="UP001165083">
    <property type="component" value="Unassembled WGS sequence"/>
</dbReference>
<dbReference type="AlphaFoldDB" id="A0A9W6TJW3"/>
<dbReference type="EMBL" id="BSXW01000202">
    <property type="protein sequence ID" value="GMF14582.1"/>
    <property type="molecule type" value="Genomic_DNA"/>
</dbReference>
<accession>A0A9W6TJW3</accession>
<proteinExistence type="predicted"/>
<organism evidence="3 4">
    <name type="scientific">Phytophthora lilii</name>
    <dbReference type="NCBI Taxonomy" id="2077276"/>
    <lineage>
        <taxon>Eukaryota</taxon>
        <taxon>Sar</taxon>
        <taxon>Stramenopiles</taxon>
        <taxon>Oomycota</taxon>
        <taxon>Peronosporomycetes</taxon>
        <taxon>Peronosporales</taxon>
        <taxon>Peronosporaceae</taxon>
        <taxon>Phytophthora</taxon>
    </lineage>
</organism>
<sequence length="111" mass="12332">MLQILFGSFPIAQAREPFSAVRFIAESCSPRLDEVYKLKSVDDDNEWSPYSLCEAYAKLRGFHPPHVQHATRHAGNKLLRDTLDGKKLVLAFPPPAEPTSASSPNIALMLP</sequence>
<keyword evidence="2" id="KW-0342">GTP-binding</keyword>
<evidence type="ECO:0000256" key="2">
    <source>
        <dbReference type="ARBA" id="ARBA00023134"/>
    </source>
</evidence>
<reference evidence="3" key="1">
    <citation type="submission" date="2023-04" db="EMBL/GenBank/DDBJ databases">
        <title>Phytophthora lilii NBRC 32176.</title>
        <authorList>
            <person name="Ichikawa N."/>
            <person name="Sato H."/>
            <person name="Tonouchi N."/>
        </authorList>
    </citation>
    <scope>NUCLEOTIDE SEQUENCE</scope>
    <source>
        <strain evidence="3">NBRC 32176</strain>
    </source>
</reference>
<dbReference type="OrthoDB" id="61815at2759"/>
<dbReference type="GO" id="GO:0003924">
    <property type="term" value="F:GTPase activity"/>
    <property type="evidence" value="ECO:0007669"/>
    <property type="project" value="InterPro"/>
</dbReference>
<comment type="caution">
    <text evidence="3">The sequence shown here is derived from an EMBL/GenBank/DDBJ whole genome shotgun (WGS) entry which is preliminary data.</text>
</comment>
<dbReference type="PANTHER" id="PTHR45709">
    <property type="entry name" value="LARGE SUBUNIT GTPASE 1 HOMOLOG-RELATED"/>
    <property type="match status" value="1"/>
</dbReference>